<evidence type="ECO:0000313" key="3">
    <source>
        <dbReference type="EMBL" id="RMZ98897.1"/>
    </source>
</evidence>
<accession>A0A3M7PJP5</accession>
<dbReference type="EMBL" id="REGN01010496">
    <property type="protein sequence ID" value="RMZ98897.1"/>
    <property type="molecule type" value="Genomic_DNA"/>
</dbReference>
<feature type="compositionally biased region" description="Acidic residues" evidence="1">
    <location>
        <begin position="283"/>
        <end position="313"/>
    </location>
</feature>
<organism evidence="3 4">
    <name type="scientific">Brachionus plicatilis</name>
    <name type="common">Marine rotifer</name>
    <name type="synonym">Brachionus muelleri</name>
    <dbReference type="NCBI Taxonomy" id="10195"/>
    <lineage>
        <taxon>Eukaryota</taxon>
        <taxon>Metazoa</taxon>
        <taxon>Spiralia</taxon>
        <taxon>Gnathifera</taxon>
        <taxon>Rotifera</taxon>
        <taxon>Eurotatoria</taxon>
        <taxon>Monogononta</taxon>
        <taxon>Pseudotrocha</taxon>
        <taxon>Ploima</taxon>
        <taxon>Brachionidae</taxon>
        <taxon>Brachionus</taxon>
    </lineage>
</organism>
<dbReference type="STRING" id="10195.A0A3M7PJP5"/>
<comment type="caution">
    <text evidence="3">The sequence shown here is derived from an EMBL/GenBank/DDBJ whole genome shotgun (WGS) entry which is preliminary data.</text>
</comment>
<dbReference type="AlphaFoldDB" id="A0A3M7PJP5"/>
<name>A0A3M7PJP5_BRAPC</name>
<reference evidence="3 4" key="1">
    <citation type="journal article" date="2018" name="Sci. Rep.">
        <title>Genomic signatures of local adaptation to the degree of environmental predictability in rotifers.</title>
        <authorList>
            <person name="Franch-Gras L."/>
            <person name="Hahn C."/>
            <person name="Garcia-Roger E.M."/>
            <person name="Carmona M.J."/>
            <person name="Serra M."/>
            <person name="Gomez A."/>
        </authorList>
    </citation>
    <scope>NUCLEOTIDE SEQUENCE [LARGE SCALE GENOMIC DNA]</scope>
    <source>
        <strain evidence="3">HYR1</strain>
    </source>
</reference>
<feature type="region of interest" description="Disordered" evidence="1">
    <location>
        <begin position="268"/>
        <end position="357"/>
    </location>
</feature>
<keyword evidence="4" id="KW-1185">Reference proteome</keyword>
<evidence type="ECO:0000256" key="2">
    <source>
        <dbReference type="SAM" id="Phobius"/>
    </source>
</evidence>
<feature type="region of interest" description="Disordered" evidence="1">
    <location>
        <begin position="95"/>
        <end position="120"/>
    </location>
</feature>
<evidence type="ECO:0000256" key="1">
    <source>
        <dbReference type="SAM" id="MobiDB-lite"/>
    </source>
</evidence>
<proteinExistence type="predicted"/>
<sequence length="492" mass="57533">MRTNMSINSNNYICYRIMMQLCFLYKFPLLAVRTFLHIRKYKIDISPITYSFYNKALIETDNWPTFDQDKWGKIRLIWLVVCKFRQNLRIKCEREQKTHAKMRPKQHKRKGKKSSKPTKMRIISKNDQNMPAIQNSEIKFKLSKQNLDNKPYKPSDKSSTSNNMSHLLFLNSTGLIFSFEQPKQNQKTIRKYLSISDDLEKLNVSVNFMDIAKKKFSHNQMTDPLGALSNDPSVEKEMEQTIENEDVKKRLFNYKPFENKSDFIYDKKANSSNDQNVSYDSDLYSDDLYDDSDEQDFEEDESIDFEGDSDVEVDSARFNLNSREGSDKLSQLKIPQESENGSQTPETKRNSKLSGSRLKTAQKFVTDKSMEFKEAIISSSNQNEIASKVRSFSAYNFKTKHTSSFSIKQNSGNDYLSANGDANDRADSLIRMHDFFNLDPLLIDEHFEPKCLAWWKIDQKLNHRFDPRADDRLLDYSNMIQINGNSNFKIKK</sequence>
<feature type="compositionally biased region" description="Basic residues" evidence="1">
    <location>
        <begin position="99"/>
        <end position="119"/>
    </location>
</feature>
<evidence type="ECO:0000313" key="4">
    <source>
        <dbReference type="Proteomes" id="UP000276133"/>
    </source>
</evidence>
<protein>
    <submittedName>
        <fullName evidence="3">DENN domain-containing 4B</fullName>
    </submittedName>
</protein>
<keyword evidence="2" id="KW-1133">Transmembrane helix</keyword>
<keyword evidence="2" id="KW-0812">Transmembrane</keyword>
<feature type="transmembrane region" description="Helical" evidence="2">
    <location>
        <begin position="12"/>
        <end position="36"/>
    </location>
</feature>
<gene>
    <name evidence="3" type="ORF">BpHYR1_047841</name>
</gene>
<dbReference type="Proteomes" id="UP000276133">
    <property type="component" value="Unassembled WGS sequence"/>
</dbReference>
<keyword evidence="2" id="KW-0472">Membrane</keyword>